<evidence type="ECO:0000313" key="4">
    <source>
        <dbReference type="EMBL" id="MBG9387289.1"/>
    </source>
</evidence>
<dbReference type="InterPro" id="IPR036165">
    <property type="entry name" value="YefM-like_sf"/>
</dbReference>
<dbReference type="Gene3D" id="3.40.1620.10">
    <property type="entry name" value="YefM-like domain"/>
    <property type="match status" value="1"/>
</dbReference>
<feature type="compositionally biased region" description="Basic residues" evidence="3">
    <location>
        <begin position="74"/>
        <end position="87"/>
    </location>
</feature>
<proteinExistence type="inferred from homology"/>
<accession>A0A931MFV0</accession>
<evidence type="ECO:0000313" key="5">
    <source>
        <dbReference type="Proteomes" id="UP000651050"/>
    </source>
</evidence>
<comment type="function">
    <text evidence="2">Antitoxin component of a type II toxin-antitoxin (TA) system.</text>
</comment>
<name>A0A931MFV0_9BURK</name>
<dbReference type="Proteomes" id="UP000651050">
    <property type="component" value="Unassembled WGS sequence"/>
</dbReference>
<evidence type="ECO:0000256" key="2">
    <source>
        <dbReference type="RuleBase" id="RU362080"/>
    </source>
</evidence>
<evidence type="ECO:0000256" key="1">
    <source>
        <dbReference type="ARBA" id="ARBA00009981"/>
    </source>
</evidence>
<dbReference type="InterPro" id="IPR006442">
    <property type="entry name" value="Antitoxin_Phd/YefM"/>
</dbReference>
<dbReference type="Pfam" id="PF02604">
    <property type="entry name" value="PhdYeFM_antitox"/>
    <property type="match status" value="1"/>
</dbReference>
<feature type="region of interest" description="Disordered" evidence="3">
    <location>
        <begin position="65"/>
        <end position="87"/>
    </location>
</feature>
<dbReference type="SUPFAM" id="SSF143120">
    <property type="entry name" value="YefM-like"/>
    <property type="match status" value="1"/>
</dbReference>
<protein>
    <recommendedName>
        <fullName evidence="2">Antitoxin</fullName>
    </recommendedName>
</protein>
<keyword evidence="5" id="KW-1185">Reference proteome</keyword>
<gene>
    <name evidence="4" type="ORF">I5803_04605</name>
</gene>
<reference evidence="4" key="1">
    <citation type="submission" date="2020-11" db="EMBL/GenBank/DDBJ databases">
        <title>Bacterial whole genome sequence for Caenimonas sp. DR4.4.</title>
        <authorList>
            <person name="Le V."/>
            <person name="Ko S.-R."/>
            <person name="Ahn C.-Y."/>
            <person name="Oh H.-M."/>
        </authorList>
    </citation>
    <scope>NUCLEOTIDE SEQUENCE</scope>
    <source>
        <strain evidence="4">DR4.4</strain>
    </source>
</reference>
<dbReference type="RefSeq" id="WP_196985224.1">
    <property type="nucleotide sequence ID" value="NZ_JADWYS010000001.1"/>
</dbReference>
<comment type="caution">
    <text evidence="4">The sequence shown here is derived from an EMBL/GenBank/DDBJ whole genome shotgun (WGS) entry which is preliminary data.</text>
</comment>
<sequence length="87" mass="9696">MAAVWQVQEAKSRLSELMDRALDEGPQIITRHGKPVVKVVAADAPPDAADSDDDFLEFLVSIPKSGLDEGLPRMPRRNRRRPLFGDE</sequence>
<dbReference type="EMBL" id="JADWYS010000001">
    <property type="protein sequence ID" value="MBG9387289.1"/>
    <property type="molecule type" value="Genomic_DNA"/>
</dbReference>
<evidence type="ECO:0000256" key="3">
    <source>
        <dbReference type="SAM" id="MobiDB-lite"/>
    </source>
</evidence>
<dbReference type="NCBIfam" id="TIGR01552">
    <property type="entry name" value="phd_fam"/>
    <property type="match status" value="1"/>
</dbReference>
<dbReference type="AlphaFoldDB" id="A0A931MFV0"/>
<comment type="similarity">
    <text evidence="1 2">Belongs to the phD/YefM antitoxin family.</text>
</comment>
<organism evidence="4 5">
    <name type="scientific">Caenimonas aquaedulcis</name>
    <dbReference type="NCBI Taxonomy" id="2793270"/>
    <lineage>
        <taxon>Bacteria</taxon>
        <taxon>Pseudomonadati</taxon>
        <taxon>Pseudomonadota</taxon>
        <taxon>Betaproteobacteria</taxon>
        <taxon>Burkholderiales</taxon>
        <taxon>Comamonadaceae</taxon>
        <taxon>Caenimonas</taxon>
    </lineage>
</organism>